<feature type="coiled-coil region" evidence="2">
    <location>
        <begin position="212"/>
        <end position="281"/>
    </location>
</feature>
<evidence type="ECO:0000256" key="2">
    <source>
        <dbReference type="SAM" id="Coils"/>
    </source>
</evidence>
<protein>
    <submittedName>
        <fullName evidence="5">Septal ring factor EnvC, activator of murein hydrolases AmiA and AmiB</fullName>
    </submittedName>
</protein>
<evidence type="ECO:0000313" key="6">
    <source>
        <dbReference type="Proteomes" id="UP000184603"/>
    </source>
</evidence>
<reference evidence="5 6" key="1">
    <citation type="submission" date="2016-12" db="EMBL/GenBank/DDBJ databases">
        <authorList>
            <person name="Song W.-J."/>
            <person name="Kurnit D.M."/>
        </authorList>
    </citation>
    <scope>NUCLEOTIDE SEQUENCE [LARGE SCALE GENOMIC DNA]</scope>
    <source>
        <strain evidence="5 6">DSM 18488</strain>
    </source>
</reference>
<keyword evidence="3" id="KW-0472">Membrane</keyword>
<dbReference type="PANTHER" id="PTHR21666">
    <property type="entry name" value="PEPTIDASE-RELATED"/>
    <property type="match status" value="1"/>
</dbReference>
<feature type="domain" description="M23ase beta-sheet core" evidence="4">
    <location>
        <begin position="321"/>
        <end position="415"/>
    </location>
</feature>
<accession>A0A1M7Y1D5</accession>
<evidence type="ECO:0000313" key="5">
    <source>
        <dbReference type="EMBL" id="SHO45567.1"/>
    </source>
</evidence>
<keyword evidence="2" id="KW-0175">Coiled coil</keyword>
<feature type="transmembrane region" description="Helical" evidence="3">
    <location>
        <begin position="37"/>
        <end position="60"/>
    </location>
</feature>
<dbReference type="Gene3D" id="6.10.250.3150">
    <property type="match status" value="1"/>
</dbReference>
<organism evidence="5 6">
    <name type="scientific">Desulfopila aestuarii DSM 18488</name>
    <dbReference type="NCBI Taxonomy" id="1121416"/>
    <lineage>
        <taxon>Bacteria</taxon>
        <taxon>Pseudomonadati</taxon>
        <taxon>Thermodesulfobacteriota</taxon>
        <taxon>Desulfobulbia</taxon>
        <taxon>Desulfobulbales</taxon>
        <taxon>Desulfocapsaceae</taxon>
        <taxon>Desulfopila</taxon>
    </lineage>
</organism>
<dbReference type="PANTHER" id="PTHR21666:SF289">
    <property type="entry name" value="L-ALA--D-GLU ENDOPEPTIDASE"/>
    <property type="match status" value="1"/>
</dbReference>
<keyword evidence="5" id="KW-0378">Hydrolase</keyword>
<keyword evidence="6" id="KW-1185">Reference proteome</keyword>
<dbReference type="Proteomes" id="UP000184603">
    <property type="component" value="Unassembled WGS sequence"/>
</dbReference>
<evidence type="ECO:0000256" key="1">
    <source>
        <dbReference type="ARBA" id="ARBA00022729"/>
    </source>
</evidence>
<dbReference type="Pfam" id="PF01551">
    <property type="entry name" value="Peptidase_M23"/>
    <property type="match status" value="1"/>
</dbReference>
<dbReference type="SUPFAM" id="SSF51261">
    <property type="entry name" value="Duplicated hybrid motif"/>
    <property type="match status" value="1"/>
</dbReference>
<dbReference type="EMBL" id="FRFE01000004">
    <property type="protein sequence ID" value="SHO45567.1"/>
    <property type="molecule type" value="Genomic_DNA"/>
</dbReference>
<evidence type="ECO:0000256" key="3">
    <source>
        <dbReference type="SAM" id="Phobius"/>
    </source>
</evidence>
<evidence type="ECO:0000259" key="4">
    <source>
        <dbReference type="Pfam" id="PF01551"/>
    </source>
</evidence>
<dbReference type="InterPro" id="IPR016047">
    <property type="entry name" value="M23ase_b-sheet_dom"/>
</dbReference>
<keyword evidence="1" id="KW-0732">Signal</keyword>
<dbReference type="GO" id="GO:0004222">
    <property type="term" value="F:metalloendopeptidase activity"/>
    <property type="evidence" value="ECO:0007669"/>
    <property type="project" value="TreeGrafter"/>
</dbReference>
<dbReference type="InterPro" id="IPR011055">
    <property type="entry name" value="Dup_hybrid_motif"/>
</dbReference>
<gene>
    <name evidence="5" type="ORF">SAMN02745220_01134</name>
</gene>
<proteinExistence type="predicted"/>
<dbReference type="STRING" id="1121416.SAMN02745220_01134"/>
<keyword evidence="3" id="KW-1133">Transmembrane helix</keyword>
<name>A0A1M7Y1D5_9BACT</name>
<sequence>MTSGNMEGSSIQLTASDNFLPGTGCFWPQSLPALKHLFAGVFVYLIFTIVFCPIIASAAATKDIPGDIDSYREQIRRLERNIQEQKEKREETKKSEVNLLGELEDIDKRVKDQQKTVEDFETKVQLQQMLIDLKQEEIQSLQNGRAKMLDHLRKRSGAYYKMGKIGFLNVAFSSQTLPALLKFHDAFQTLITYDKNLIIEYRGKIQTLQRARDAENLELQLLQDFINEAQAERDKIDKIRSEKEQLLAHIRSQKQLHEQAAKEMEVASEELSQKLISLKSKEQILEKTFANSKGRLRVPVAGRVITYFHQEKFNRLGVLNKSQGIAIAAPDGTKVEAVSGGSVIFAGYLRGYGNTVIIHHGYQYYSITSRLEGIPVKEGDIVREGTKIGQVSETAALIDEGVYFEIRHGRDSQDPLKWLNLNKLEHSKHLQELNQG</sequence>
<feature type="coiled-coil region" evidence="2">
    <location>
        <begin position="68"/>
        <end position="123"/>
    </location>
</feature>
<dbReference type="AlphaFoldDB" id="A0A1M7Y1D5"/>
<dbReference type="InterPro" id="IPR050570">
    <property type="entry name" value="Cell_wall_metabolism_enzyme"/>
</dbReference>
<keyword evidence="3" id="KW-0812">Transmembrane</keyword>
<dbReference type="Gene3D" id="2.70.70.10">
    <property type="entry name" value="Glucose Permease (Domain IIA)"/>
    <property type="match status" value="1"/>
</dbReference>
<dbReference type="CDD" id="cd12797">
    <property type="entry name" value="M23_peptidase"/>
    <property type="match status" value="1"/>
</dbReference>